<feature type="transmembrane region" description="Helical" evidence="2">
    <location>
        <begin position="59"/>
        <end position="76"/>
    </location>
</feature>
<protein>
    <submittedName>
        <fullName evidence="3">Membrane protein</fullName>
    </submittedName>
</protein>
<evidence type="ECO:0000256" key="1">
    <source>
        <dbReference type="SAM" id="MobiDB-lite"/>
    </source>
</evidence>
<sequence length="443" mass="48156">MTPGTTTLTNANDLGMPALPHWLPAPAAMAALFVVALSATWSLQRYLRKPSAGQRRRTAAIPVAAVAAIGCTAYSADTSWRFAADYLDMGSTTERAAMFAAAELALFATALMARQNLNGPKQAPGAPGTLTWVITGVQIVPAYAESGLVGGTVRAVFGPVLAAVLWHLAMGIELRHRSPHADSRSLTAILTRQARERLLARLGITDRDADAARIIRDRALDRAVTLILRVEIMPPDKHTKWRGRRLTRRLYQALEQADVDRDERQDELLLRKLATRQQVAALASKPLPARWPEPAARTRGSSATARPRATARERTEISGRPPSKVAGDDAADRAARPQPENRPRQSVHTTVGPEREPGDELPGSGQSPAWRAESKRPGSKPRATRDLLHKYAGDLYREHGRLSRDLLEEAVRKDGYSVASDTAGEVVRTVKAELPTAPVGHPH</sequence>
<proteinExistence type="predicted"/>
<reference evidence="4" key="1">
    <citation type="journal article" date="2015" name="J. Biotechnol.">
        <title>Complete genome sequence of Streptomyces ambofaciens ATCC 23877, the spiramycin producer.</title>
        <authorList>
            <person name="Thibessard A."/>
            <person name="Haas D."/>
            <person name="Gerbaud C."/>
            <person name="Aigle B."/>
            <person name="Lautru S."/>
            <person name="Pernodet J.L."/>
            <person name="Leblond P."/>
        </authorList>
    </citation>
    <scope>NUCLEOTIDE SEQUENCE [LARGE SCALE GENOMIC DNA]</scope>
    <source>
        <strain evidence="4">ATCC 23877 / 3486 / DSM 40053 / JCM 4204 / NBRC 12836 / NRRL B-2516</strain>
    </source>
</reference>
<evidence type="ECO:0000313" key="3">
    <source>
        <dbReference type="EMBL" id="AKZ57097.1"/>
    </source>
</evidence>
<organism evidence="3 4">
    <name type="scientific">Streptomyces ambofaciens (strain ATCC 23877 / 3486 / DSM 40053 / JCM 4204 / NBRC 12836 / NRRL B-2516)</name>
    <dbReference type="NCBI Taxonomy" id="278992"/>
    <lineage>
        <taxon>Bacteria</taxon>
        <taxon>Bacillati</taxon>
        <taxon>Actinomycetota</taxon>
        <taxon>Actinomycetes</taxon>
        <taxon>Kitasatosporales</taxon>
        <taxon>Streptomycetaceae</taxon>
        <taxon>Streptomyces</taxon>
    </lineage>
</organism>
<keyword evidence="2" id="KW-1133">Transmembrane helix</keyword>
<dbReference type="KEGG" id="samb:SAM23877_4052"/>
<evidence type="ECO:0000256" key="2">
    <source>
        <dbReference type="SAM" id="Phobius"/>
    </source>
</evidence>
<name>A0A0K2AWB4_STRA7</name>
<feature type="compositionally biased region" description="Basic and acidic residues" evidence="1">
    <location>
        <begin position="326"/>
        <end position="343"/>
    </location>
</feature>
<evidence type="ECO:0000313" key="4">
    <source>
        <dbReference type="Proteomes" id="UP000061018"/>
    </source>
</evidence>
<feature type="region of interest" description="Disordered" evidence="1">
    <location>
        <begin position="284"/>
        <end position="386"/>
    </location>
</feature>
<keyword evidence="2" id="KW-0812">Transmembrane</keyword>
<dbReference type="AlphaFoldDB" id="A0A0K2AWB4"/>
<feature type="compositionally biased region" description="Low complexity" evidence="1">
    <location>
        <begin position="294"/>
        <end position="308"/>
    </location>
</feature>
<accession>A0A0K2AWB4</accession>
<dbReference type="EMBL" id="CP012382">
    <property type="protein sequence ID" value="AKZ57097.1"/>
    <property type="molecule type" value="Genomic_DNA"/>
</dbReference>
<gene>
    <name evidence="3" type="ORF">SAM23877_4052</name>
</gene>
<dbReference type="RefSeq" id="WP_174532234.1">
    <property type="nucleotide sequence ID" value="NZ_CP012382.1"/>
</dbReference>
<dbReference type="Proteomes" id="UP000061018">
    <property type="component" value="Chromosome"/>
</dbReference>
<keyword evidence="2" id="KW-0472">Membrane</keyword>